<dbReference type="GO" id="GO:0098609">
    <property type="term" value="P:cell-cell adhesion"/>
    <property type="evidence" value="ECO:0007669"/>
    <property type="project" value="TreeGrafter"/>
</dbReference>
<dbReference type="Pfam" id="PF13927">
    <property type="entry name" value="Ig_3"/>
    <property type="match status" value="3"/>
</dbReference>
<dbReference type="InterPro" id="IPR013162">
    <property type="entry name" value="CD80_C2-set"/>
</dbReference>
<feature type="domain" description="Ig-like" evidence="11">
    <location>
        <begin position="39"/>
        <end position="138"/>
    </location>
</feature>
<evidence type="ECO:0000256" key="8">
    <source>
        <dbReference type="SAM" id="MobiDB-lite"/>
    </source>
</evidence>
<evidence type="ECO:0000259" key="11">
    <source>
        <dbReference type="PROSITE" id="PS50835"/>
    </source>
</evidence>
<dbReference type="PANTHER" id="PTHR11640">
    <property type="entry name" value="NEPHRIN"/>
    <property type="match status" value="1"/>
</dbReference>
<dbReference type="GO" id="GO:0050839">
    <property type="term" value="F:cell adhesion molecule binding"/>
    <property type="evidence" value="ECO:0007669"/>
    <property type="project" value="TreeGrafter"/>
</dbReference>
<feature type="transmembrane region" description="Helical" evidence="9">
    <location>
        <begin position="687"/>
        <end position="711"/>
    </location>
</feature>
<accession>A0A812D1P5</accession>
<evidence type="ECO:0000313" key="12">
    <source>
        <dbReference type="EMBL" id="CAE1283755.1"/>
    </source>
</evidence>
<evidence type="ECO:0000256" key="9">
    <source>
        <dbReference type="SAM" id="Phobius"/>
    </source>
</evidence>
<dbReference type="SUPFAM" id="SSF48726">
    <property type="entry name" value="Immunoglobulin"/>
    <property type="match status" value="5"/>
</dbReference>
<feature type="region of interest" description="Disordered" evidence="8">
    <location>
        <begin position="553"/>
        <end position="575"/>
    </location>
</feature>
<dbReference type="EMBL" id="CAHIKZ030002251">
    <property type="protein sequence ID" value="CAE1283755.1"/>
    <property type="molecule type" value="Genomic_DNA"/>
</dbReference>
<proteinExistence type="predicted"/>
<protein>
    <recommendedName>
        <fullName evidence="11">Ig-like domain-containing protein</fullName>
    </recommendedName>
</protein>
<dbReference type="OrthoDB" id="6413693at2759"/>
<evidence type="ECO:0000256" key="4">
    <source>
        <dbReference type="ARBA" id="ARBA00023136"/>
    </source>
</evidence>
<dbReference type="Gene3D" id="2.60.40.10">
    <property type="entry name" value="Immunoglobulins"/>
    <property type="match status" value="5"/>
</dbReference>
<feature type="domain" description="Ig-like" evidence="11">
    <location>
        <begin position="419"/>
        <end position="511"/>
    </location>
</feature>
<dbReference type="SMART" id="SM00409">
    <property type="entry name" value="IG"/>
    <property type="match status" value="5"/>
</dbReference>
<evidence type="ECO:0000256" key="10">
    <source>
        <dbReference type="SAM" id="SignalP"/>
    </source>
</evidence>
<gene>
    <name evidence="12" type="ORF">SPHA_44250</name>
</gene>
<keyword evidence="2 9" id="KW-0812">Transmembrane</keyword>
<dbReference type="GO" id="GO:0005911">
    <property type="term" value="C:cell-cell junction"/>
    <property type="evidence" value="ECO:0007669"/>
    <property type="project" value="TreeGrafter"/>
</dbReference>
<reference evidence="12" key="1">
    <citation type="submission" date="2021-01" db="EMBL/GenBank/DDBJ databases">
        <authorList>
            <person name="Li R."/>
            <person name="Bekaert M."/>
        </authorList>
    </citation>
    <scope>NUCLEOTIDE SEQUENCE</scope>
    <source>
        <strain evidence="12">Farmed</strain>
    </source>
</reference>
<evidence type="ECO:0000256" key="3">
    <source>
        <dbReference type="ARBA" id="ARBA00022989"/>
    </source>
</evidence>
<dbReference type="Pfam" id="PF07686">
    <property type="entry name" value="V-set"/>
    <property type="match status" value="1"/>
</dbReference>
<dbReference type="InterPro" id="IPR003599">
    <property type="entry name" value="Ig_sub"/>
</dbReference>
<keyword evidence="5" id="KW-1015">Disulfide bond</keyword>
<keyword evidence="10" id="KW-0732">Signal</keyword>
<keyword evidence="13" id="KW-1185">Reference proteome</keyword>
<feature type="chain" id="PRO_5032622325" description="Ig-like domain-containing protein" evidence="10">
    <location>
        <begin position="37"/>
        <end position="745"/>
    </location>
</feature>
<comment type="caution">
    <text evidence="12">The sequence shown here is derived from an EMBL/GenBank/DDBJ whole genome shotgun (WGS) entry which is preliminary data.</text>
</comment>
<feature type="signal peptide" evidence="10">
    <location>
        <begin position="1"/>
        <end position="36"/>
    </location>
</feature>
<dbReference type="PANTHER" id="PTHR11640:SF31">
    <property type="entry name" value="IRREGULAR CHIASM C-ROUGHEST PROTEIN-RELATED"/>
    <property type="match status" value="1"/>
</dbReference>
<evidence type="ECO:0000313" key="13">
    <source>
        <dbReference type="Proteomes" id="UP000597762"/>
    </source>
</evidence>
<evidence type="ECO:0000256" key="7">
    <source>
        <dbReference type="ARBA" id="ARBA00023319"/>
    </source>
</evidence>
<feature type="transmembrane region" description="Helical" evidence="9">
    <location>
        <begin position="522"/>
        <end position="544"/>
    </location>
</feature>
<dbReference type="InterPro" id="IPR003598">
    <property type="entry name" value="Ig_sub2"/>
</dbReference>
<dbReference type="InterPro" id="IPR013106">
    <property type="entry name" value="Ig_V-set"/>
</dbReference>
<sequence length="745" mass="84634">MSSISEYLQSIHCMDRMLWLQLYLILLADVFLGSQAIEEQVFVTQPENLSVVEGATAILKCKVKNKQGILQWTRNDFALGKDRNLPSFERYSMVGNDNAMEYNLRIVNASMEDDALYQCQVTPTKDVAGIRSNTVRLTVLFRPDQPQILEAPIAPVILGEPTNITCEAKNGKPAAKISWYLNGQMMNRKLYSTEVRRKKNKLVDSIGHVLLVPKSEDSGKILECYAINEALTRPHKTSVKLDVQYPPDIVMQINVTEKIQEGMNVQLTCNGFANPQHIRWKWYRNGKHLSKQTGNTLNLPSISHVYNTNTITCEASNAVGSTRKEKKLNIEYGPRFITTTSHVAVDLEENAKLKCEAEGNPQPSIIWRKKDSHHILGSGSTLELRQVQKADLGTYCCTATVVGFNEISRDVFLLKNGPPQIMSEKQLYTRKDETARIECIAISVPKPVNMYWMRNGKAIDYPSSERFSASDEELPYGMKSTLQIKNVHAEDFGSYNCSVTNKYGEDTAVITLLEEEVLPMPYIIGGAVGSVAVILIIILACVIYHKYKNTDSGTDSYTDSDSTMEKKKDVKSESPTLMDQWRQDYNKEFYRYSDNYDELYNSKSNNNAHVLHTEPYTLDPSNREGSMMPPAYDYVSRPGNDDVPGPADRYESNYNRTYVPRSFKSEITDTYTMPRLPPADLSNTNSFFIFIPVLTACTGALFFWHSIIVTFNFFNSVNSCRKFLLNFYFYICLHHIRIFSMFLPS</sequence>
<evidence type="ECO:0000256" key="5">
    <source>
        <dbReference type="ARBA" id="ARBA00023157"/>
    </source>
</evidence>
<dbReference type="InterPro" id="IPR013783">
    <property type="entry name" value="Ig-like_fold"/>
</dbReference>
<feature type="domain" description="Ig-like" evidence="11">
    <location>
        <begin position="146"/>
        <end position="240"/>
    </location>
</feature>
<dbReference type="Proteomes" id="UP000597762">
    <property type="component" value="Unassembled WGS sequence"/>
</dbReference>
<keyword evidence="4 9" id="KW-0472">Membrane</keyword>
<dbReference type="GO" id="GO:0005886">
    <property type="term" value="C:plasma membrane"/>
    <property type="evidence" value="ECO:0007669"/>
    <property type="project" value="TreeGrafter"/>
</dbReference>
<keyword evidence="3 9" id="KW-1133">Transmembrane helix</keyword>
<dbReference type="InterPro" id="IPR036179">
    <property type="entry name" value="Ig-like_dom_sf"/>
</dbReference>
<keyword evidence="6" id="KW-0325">Glycoprotein</keyword>
<dbReference type="InterPro" id="IPR051275">
    <property type="entry name" value="Cell_adhesion_signaling"/>
</dbReference>
<evidence type="ECO:0000256" key="2">
    <source>
        <dbReference type="ARBA" id="ARBA00022692"/>
    </source>
</evidence>
<dbReference type="Pfam" id="PF08205">
    <property type="entry name" value="C2-set_2"/>
    <property type="match status" value="1"/>
</dbReference>
<feature type="transmembrane region" description="Helical" evidence="9">
    <location>
        <begin position="723"/>
        <end position="743"/>
    </location>
</feature>
<evidence type="ECO:0000256" key="6">
    <source>
        <dbReference type="ARBA" id="ARBA00023180"/>
    </source>
</evidence>
<organism evidence="12 13">
    <name type="scientific">Acanthosepion pharaonis</name>
    <name type="common">Pharaoh cuttlefish</name>
    <name type="synonym">Sepia pharaonis</name>
    <dbReference type="NCBI Taxonomy" id="158019"/>
    <lineage>
        <taxon>Eukaryota</taxon>
        <taxon>Metazoa</taxon>
        <taxon>Spiralia</taxon>
        <taxon>Lophotrochozoa</taxon>
        <taxon>Mollusca</taxon>
        <taxon>Cephalopoda</taxon>
        <taxon>Coleoidea</taxon>
        <taxon>Decapodiformes</taxon>
        <taxon>Sepiida</taxon>
        <taxon>Sepiina</taxon>
        <taxon>Sepiidae</taxon>
        <taxon>Acanthosepion</taxon>
    </lineage>
</organism>
<dbReference type="InterPro" id="IPR007110">
    <property type="entry name" value="Ig-like_dom"/>
</dbReference>
<dbReference type="SMART" id="SM00408">
    <property type="entry name" value="IGc2"/>
    <property type="match status" value="5"/>
</dbReference>
<feature type="compositionally biased region" description="Basic and acidic residues" evidence="8">
    <location>
        <begin position="563"/>
        <end position="572"/>
    </location>
</feature>
<keyword evidence="7" id="KW-0393">Immunoglobulin domain</keyword>
<comment type="subcellular location">
    <subcellularLocation>
        <location evidence="1">Membrane</location>
        <topology evidence="1">Single-pass type I membrane protein</topology>
    </subcellularLocation>
</comment>
<evidence type="ECO:0000256" key="1">
    <source>
        <dbReference type="ARBA" id="ARBA00004479"/>
    </source>
</evidence>
<name>A0A812D1P5_ACAPH</name>
<feature type="domain" description="Ig-like" evidence="11">
    <location>
        <begin position="247"/>
        <end position="329"/>
    </location>
</feature>
<feature type="domain" description="Ig-like" evidence="11">
    <location>
        <begin position="334"/>
        <end position="408"/>
    </location>
</feature>
<dbReference type="PROSITE" id="PS50835">
    <property type="entry name" value="IG_LIKE"/>
    <property type="match status" value="5"/>
</dbReference>
<dbReference type="AlphaFoldDB" id="A0A812D1P5"/>